<feature type="non-terminal residue" evidence="2">
    <location>
        <position position="157"/>
    </location>
</feature>
<protein>
    <submittedName>
        <fullName evidence="2">Uncharacterized protein</fullName>
    </submittedName>
</protein>
<organism evidence="2 3">
    <name type="scientific">Chelydra serpentina</name>
    <name type="common">Snapping turtle</name>
    <name type="synonym">Testudo serpentina</name>
    <dbReference type="NCBI Taxonomy" id="8475"/>
    <lineage>
        <taxon>Eukaryota</taxon>
        <taxon>Metazoa</taxon>
        <taxon>Chordata</taxon>
        <taxon>Craniata</taxon>
        <taxon>Vertebrata</taxon>
        <taxon>Euteleostomi</taxon>
        <taxon>Archelosauria</taxon>
        <taxon>Testudinata</taxon>
        <taxon>Testudines</taxon>
        <taxon>Cryptodira</taxon>
        <taxon>Durocryptodira</taxon>
        <taxon>Americhelydia</taxon>
        <taxon>Chelydroidea</taxon>
        <taxon>Chelydridae</taxon>
        <taxon>Chelydra</taxon>
    </lineage>
</organism>
<dbReference type="AlphaFoldDB" id="A0A8T1RVJ7"/>
<evidence type="ECO:0000256" key="1">
    <source>
        <dbReference type="SAM" id="MobiDB-lite"/>
    </source>
</evidence>
<evidence type="ECO:0000313" key="3">
    <source>
        <dbReference type="Proteomes" id="UP000765507"/>
    </source>
</evidence>
<evidence type="ECO:0000313" key="2">
    <source>
        <dbReference type="EMBL" id="KAG6920334.1"/>
    </source>
</evidence>
<proteinExistence type="predicted"/>
<comment type="caution">
    <text evidence="2">The sequence shown here is derived from an EMBL/GenBank/DDBJ whole genome shotgun (WGS) entry which is preliminary data.</text>
</comment>
<reference evidence="2 3" key="1">
    <citation type="journal article" date="2020" name="G3 (Bethesda)">
        <title>Draft Genome of the Common Snapping Turtle, Chelydra serpentina, a Model for Phenotypic Plasticity in Reptiles.</title>
        <authorList>
            <person name="Das D."/>
            <person name="Singh S.K."/>
            <person name="Bierstedt J."/>
            <person name="Erickson A."/>
            <person name="Galli G.L.J."/>
            <person name="Crossley D.A. 2nd"/>
            <person name="Rhen T."/>
        </authorList>
    </citation>
    <scope>NUCLEOTIDE SEQUENCE [LARGE SCALE GENOMIC DNA]</scope>
    <source>
        <strain evidence="2">KW</strain>
    </source>
</reference>
<sequence length="157" mass="16529">MTSLESEEAAGDNAQPGPPSPASLGGSAPTTDPLAPPDQAAAERNPGGVPAGRDRTSGDPPTPTEVRTQASWRPAPSCSPHSPGREPRRPDPALPQADPLDPFDRERLFDLLFRSQSRRLNEQRCPLPGLRGAPRHPPARPWHSLPGTPTGTPLGAA</sequence>
<dbReference type="Proteomes" id="UP000765507">
    <property type="component" value="Unassembled WGS sequence"/>
</dbReference>
<accession>A0A8T1RVJ7</accession>
<feature type="region of interest" description="Disordered" evidence="1">
    <location>
        <begin position="1"/>
        <end position="102"/>
    </location>
</feature>
<gene>
    <name evidence="2" type="ORF">G0U57_001649</name>
</gene>
<dbReference type="EMBL" id="JAHGAV010012084">
    <property type="protein sequence ID" value="KAG6920334.1"/>
    <property type="molecule type" value="Genomic_DNA"/>
</dbReference>
<feature type="region of interest" description="Disordered" evidence="1">
    <location>
        <begin position="114"/>
        <end position="157"/>
    </location>
</feature>
<dbReference type="OrthoDB" id="286233at2759"/>
<dbReference type="PROSITE" id="PS50877">
    <property type="entry name" value="GOLOCO"/>
    <property type="match status" value="1"/>
</dbReference>
<feature type="compositionally biased region" description="Acidic residues" evidence="1">
    <location>
        <begin position="1"/>
        <end position="10"/>
    </location>
</feature>
<dbReference type="GO" id="GO:0030695">
    <property type="term" value="F:GTPase regulator activity"/>
    <property type="evidence" value="ECO:0007669"/>
    <property type="project" value="InterPro"/>
</dbReference>
<keyword evidence="3" id="KW-1185">Reference proteome</keyword>
<dbReference type="InterPro" id="IPR003109">
    <property type="entry name" value="GoLoco_motif"/>
</dbReference>
<name>A0A8T1RVJ7_CHESE</name>
<dbReference type="SMART" id="SM00390">
    <property type="entry name" value="GoLoco"/>
    <property type="match status" value="1"/>
</dbReference>
<dbReference type="Pfam" id="PF02188">
    <property type="entry name" value="GoLoco"/>
    <property type="match status" value="1"/>
</dbReference>